<dbReference type="CDD" id="cd00438">
    <property type="entry name" value="cupin_RmlC"/>
    <property type="match status" value="1"/>
</dbReference>
<dbReference type="GO" id="GO:0000271">
    <property type="term" value="P:polysaccharide biosynthetic process"/>
    <property type="evidence" value="ECO:0007669"/>
    <property type="project" value="TreeGrafter"/>
</dbReference>
<dbReference type="InterPro" id="IPR000888">
    <property type="entry name" value="RmlC-like"/>
</dbReference>
<dbReference type="PANTHER" id="PTHR21047:SF2">
    <property type="entry name" value="THYMIDINE DIPHOSPHO-4-KETO-RHAMNOSE 3,5-EPIMERASE"/>
    <property type="match status" value="1"/>
</dbReference>
<protein>
    <recommendedName>
        <fullName evidence="2">dTDP-4-dehydrorhamnose 3,5-epimerase</fullName>
    </recommendedName>
</protein>
<accession>A0A382AVK9</accession>
<feature type="non-terminal residue" evidence="1">
    <location>
        <position position="1"/>
    </location>
</feature>
<dbReference type="EMBL" id="UINC01026973">
    <property type="protein sequence ID" value="SVB05394.1"/>
    <property type="molecule type" value="Genomic_DNA"/>
</dbReference>
<dbReference type="Gene3D" id="2.60.120.10">
    <property type="entry name" value="Jelly Rolls"/>
    <property type="match status" value="1"/>
</dbReference>
<evidence type="ECO:0008006" key="2">
    <source>
        <dbReference type="Google" id="ProtNLM"/>
    </source>
</evidence>
<dbReference type="Pfam" id="PF00908">
    <property type="entry name" value="dTDP_sugar_isom"/>
    <property type="match status" value="1"/>
</dbReference>
<gene>
    <name evidence="1" type="ORF">METZ01_LOCUS158248</name>
</gene>
<dbReference type="InterPro" id="IPR014710">
    <property type="entry name" value="RmlC-like_jellyroll"/>
</dbReference>
<dbReference type="GO" id="GO:0008830">
    <property type="term" value="F:dTDP-4-dehydrorhamnose 3,5-epimerase activity"/>
    <property type="evidence" value="ECO:0007669"/>
    <property type="project" value="InterPro"/>
</dbReference>
<dbReference type="AlphaFoldDB" id="A0A382AVK9"/>
<reference evidence="1" key="1">
    <citation type="submission" date="2018-05" db="EMBL/GenBank/DDBJ databases">
        <authorList>
            <person name="Lanie J.A."/>
            <person name="Ng W.-L."/>
            <person name="Kazmierczak K.M."/>
            <person name="Andrzejewski T.M."/>
            <person name="Davidsen T.M."/>
            <person name="Wayne K.J."/>
            <person name="Tettelin H."/>
            <person name="Glass J.I."/>
            <person name="Rusch D."/>
            <person name="Podicherti R."/>
            <person name="Tsui H.-C.T."/>
            <person name="Winkler M.E."/>
        </authorList>
    </citation>
    <scope>NUCLEOTIDE SEQUENCE</scope>
</reference>
<dbReference type="SUPFAM" id="SSF51182">
    <property type="entry name" value="RmlC-like cupins"/>
    <property type="match status" value="1"/>
</dbReference>
<dbReference type="GO" id="GO:0019305">
    <property type="term" value="P:dTDP-rhamnose biosynthetic process"/>
    <property type="evidence" value="ECO:0007669"/>
    <property type="project" value="TreeGrafter"/>
</dbReference>
<sequence>YHAFGIPGPFVQDNFSRSAGGTIRGLHLQIKHPQGKLIRVLRGTIRDVSVDVRPGSPMFGRWVSVDLSADSYQQVYVPAGFAHGFSVLSDDAEVEYKCTTHYNAADEIGIAWNDPDLNIDWGLEYPRLSERDEANGTLSSVVDRLPKSLYGVNPSNAINSCVNDRNRLDF</sequence>
<dbReference type="NCBIfam" id="TIGR01221">
    <property type="entry name" value="rmlC"/>
    <property type="match status" value="1"/>
</dbReference>
<organism evidence="1">
    <name type="scientific">marine metagenome</name>
    <dbReference type="NCBI Taxonomy" id="408172"/>
    <lineage>
        <taxon>unclassified sequences</taxon>
        <taxon>metagenomes</taxon>
        <taxon>ecological metagenomes</taxon>
    </lineage>
</organism>
<proteinExistence type="predicted"/>
<dbReference type="PANTHER" id="PTHR21047">
    <property type="entry name" value="DTDP-6-DEOXY-D-GLUCOSE-3,5 EPIMERASE"/>
    <property type="match status" value="1"/>
</dbReference>
<evidence type="ECO:0000313" key="1">
    <source>
        <dbReference type="EMBL" id="SVB05394.1"/>
    </source>
</evidence>
<dbReference type="InterPro" id="IPR011051">
    <property type="entry name" value="RmlC_Cupin_sf"/>
</dbReference>
<name>A0A382AVK9_9ZZZZ</name>
<dbReference type="GO" id="GO:0005829">
    <property type="term" value="C:cytosol"/>
    <property type="evidence" value="ECO:0007669"/>
    <property type="project" value="TreeGrafter"/>
</dbReference>